<proteinExistence type="predicted"/>
<gene>
    <name evidence="2" type="ORF">MOC_4012</name>
</gene>
<reference evidence="2 3" key="1">
    <citation type="journal article" date="2014" name="PLoS ONE">
        <title>Genome Information of Methylobacterium oryzae, a Plant-Probiotic Methylotroph in the Phyllosphere.</title>
        <authorList>
            <person name="Kwak M.J."/>
            <person name="Jeong H."/>
            <person name="Madhaiyan M."/>
            <person name="Lee Y."/>
            <person name="Sa T.M."/>
            <person name="Oh T.K."/>
            <person name="Kim J.F."/>
        </authorList>
    </citation>
    <scope>NUCLEOTIDE SEQUENCE [LARGE SCALE GENOMIC DNA]</scope>
    <source>
        <strain evidence="2 3">CBMB20</strain>
    </source>
</reference>
<dbReference type="AlphaFoldDB" id="A0A089NWK2"/>
<evidence type="ECO:0000313" key="3">
    <source>
        <dbReference type="Proteomes" id="UP000029492"/>
    </source>
</evidence>
<name>A0A089NWK2_9HYPH</name>
<dbReference type="EMBL" id="CP003811">
    <property type="protein sequence ID" value="AIQ91767.1"/>
    <property type="molecule type" value="Genomic_DNA"/>
</dbReference>
<sequence length="59" mass="5938">MGCSRSPGQPQRVAMVRNAVAGQSAARGAPASTAGGDVVPATSAATSPGRLRSRIRFNQ</sequence>
<dbReference type="HOGENOM" id="CLU_2955287_0_0_5"/>
<feature type="region of interest" description="Disordered" evidence="1">
    <location>
        <begin position="21"/>
        <end position="59"/>
    </location>
</feature>
<protein>
    <submittedName>
        <fullName evidence="2">Protein of unassigned function</fullName>
    </submittedName>
</protein>
<accession>A0A089NWK2</accession>
<dbReference type="Proteomes" id="UP000029492">
    <property type="component" value="Chromosome"/>
</dbReference>
<dbReference type="KEGG" id="mor:MOC_4012"/>
<keyword evidence="3" id="KW-1185">Reference proteome</keyword>
<evidence type="ECO:0000313" key="2">
    <source>
        <dbReference type="EMBL" id="AIQ91767.1"/>
    </source>
</evidence>
<evidence type="ECO:0000256" key="1">
    <source>
        <dbReference type="SAM" id="MobiDB-lite"/>
    </source>
</evidence>
<organism evidence="2 3">
    <name type="scientific">Methylobacterium oryzae CBMB20</name>
    <dbReference type="NCBI Taxonomy" id="693986"/>
    <lineage>
        <taxon>Bacteria</taxon>
        <taxon>Pseudomonadati</taxon>
        <taxon>Pseudomonadota</taxon>
        <taxon>Alphaproteobacteria</taxon>
        <taxon>Hyphomicrobiales</taxon>
        <taxon>Methylobacteriaceae</taxon>
        <taxon>Methylobacterium</taxon>
    </lineage>
</organism>